<keyword evidence="5" id="KW-1185">Reference proteome</keyword>
<dbReference type="AlphaFoldDB" id="M0AJJ7"/>
<evidence type="ECO:0000313" key="5">
    <source>
        <dbReference type="Proteomes" id="UP000011693"/>
    </source>
</evidence>
<dbReference type="Pfam" id="PF13699">
    <property type="entry name" value="eCIS_core"/>
    <property type="match status" value="1"/>
</dbReference>
<dbReference type="EMBL" id="AOIN01000061">
    <property type="protein sequence ID" value="ELY98709.1"/>
    <property type="molecule type" value="Genomic_DNA"/>
</dbReference>
<protein>
    <submittedName>
        <fullName evidence="4">Transposase</fullName>
    </submittedName>
</protein>
<evidence type="ECO:0000256" key="2">
    <source>
        <dbReference type="SAM" id="MobiDB-lite"/>
    </source>
</evidence>
<evidence type="ECO:0000313" key="4">
    <source>
        <dbReference type="EMBL" id="ELY98709.1"/>
    </source>
</evidence>
<evidence type="ECO:0000256" key="1">
    <source>
        <dbReference type="SAM" id="Coils"/>
    </source>
</evidence>
<dbReference type="Proteomes" id="UP000011693">
    <property type="component" value="Unassembled WGS sequence"/>
</dbReference>
<organism evidence="4 5">
    <name type="scientific">Natrialba chahannaoensis JCM 10990</name>
    <dbReference type="NCBI Taxonomy" id="1227492"/>
    <lineage>
        <taxon>Archaea</taxon>
        <taxon>Methanobacteriati</taxon>
        <taxon>Methanobacteriota</taxon>
        <taxon>Stenosarchaea group</taxon>
        <taxon>Halobacteria</taxon>
        <taxon>Halobacteriales</taxon>
        <taxon>Natrialbaceae</taxon>
        <taxon>Natrialba</taxon>
    </lineage>
</organism>
<evidence type="ECO:0000259" key="3">
    <source>
        <dbReference type="Pfam" id="PF13699"/>
    </source>
</evidence>
<keyword evidence="1" id="KW-0175">Coiled coil</keyword>
<accession>M0AJJ7</accession>
<comment type="caution">
    <text evidence="4">The sequence shown here is derived from an EMBL/GenBank/DDBJ whole genome shotgun (WGS) entry which is preliminary data.</text>
</comment>
<feature type="region of interest" description="Disordered" evidence="2">
    <location>
        <begin position="1"/>
        <end position="40"/>
    </location>
</feature>
<sequence length="386" mass="42186">MNWNKDGVASPESTDGGRLEFREQTPQSFESRDYGPEPQSHIYRAVKGTGTDPEEVPKPVLDVLADSGQSLDGTVQRALGDRMDADFSNVRIHTGAKAAEAAEAIDAKAFTCGNDIVFNAGEYDPNSAEGQFLLAHELAHVTQQTGAAISMMPKPDADLEIDPDPQLERQADEVATQALSGEEPLTISRLGTDVHIQRLGEHEALQAMALFESELADGDLDSHREAHNRLQLEYLSGFVDGLVEKQQDEAKLEISQIDNPDAVAAELQHRIDRSEHELKSDIQELSDELDGKLDNVALTEDQRRALSGDVETNKVDRISWTIIKPLLVGTGITKLLEVADLAEAFDGGDVLTAKDAGTQAKEFDVNDEWSRQLHRSASEKSVVSKI</sequence>
<feature type="coiled-coil region" evidence="1">
    <location>
        <begin position="264"/>
        <end position="302"/>
    </location>
</feature>
<gene>
    <name evidence="4" type="ORF">C482_11545</name>
</gene>
<reference evidence="4 5" key="1">
    <citation type="journal article" date="2014" name="PLoS Genet.">
        <title>Phylogenetically driven sequencing of extremely halophilic archaea reveals strategies for static and dynamic osmo-response.</title>
        <authorList>
            <person name="Becker E.A."/>
            <person name="Seitzer P.M."/>
            <person name="Tritt A."/>
            <person name="Larsen D."/>
            <person name="Krusor M."/>
            <person name="Yao A.I."/>
            <person name="Wu D."/>
            <person name="Madern D."/>
            <person name="Eisen J.A."/>
            <person name="Darling A.E."/>
            <person name="Facciotti M.T."/>
        </authorList>
    </citation>
    <scope>NUCLEOTIDE SEQUENCE [LARGE SCALE GENOMIC DNA]</scope>
    <source>
        <strain evidence="4 5">JCM 10990</strain>
    </source>
</reference>
<dbReference type="PATRIC" id="fig|1227492.4.peg.2277"/>
<proteinExistence type="predicted"/>
<dbReference type="InterPro" id="IPR025295">
    <property type="entry name" value="eCIS_core_dom"/>
</dbReference>
<feature type="domain" description="eCIS core" evidence="3">
    <location>
        <begin position="71"/>
        <end position="147"/>
    </location>
</feature>
<name>M0AJJ7_9EURY</name>
<dbReference type="STRING" id="1227492.C482_11545"/>